<evidence type="ECO:0000256" key="4">
    <source>
        <dbReference type="SAM" id="SignalP"/>
    </source>
</evidence>
<proteinExistence type="inferred from homology"/>
<dbReference type="NCBIfam" id="TIGR01730">
    <property type="entry name" value="RND_mfp"/>
    <property type="match status" value="1"/>
</dbReference>
<dbReference type="GO" id="GO:0019898">
    <property type="term" value="C:extrinsic component of membrane"/>
    <property type="evidence" value="ECO:0007669"/>
    <property type="project" value="InterPro"/>
</dbReference>
<dbReference type="Gene3D" id="2.40.50.100">
    <property type="match status" value="1"/>
</dbReference>
<dbReference type="Pfam" id="PF25973">
    <property type="entry name" value="BSH_CzcB"/>
    <property type="match status" value="1"/>
</dbReference>
<feature type="domain" description="YknX-like C-terminal permuted SH3-like" evidence="6">
    <location>
        <begin position="324"/>
        <end position="390"/>
    </location>
</feature>
<dbReference type="PANTHER" id="PTHR30469:SF15">
    <property type="entry name" value="HLYD FAMILY OF SECRETION PROTEINS"/>
    <property type="match status" value="1"/>
</dbReference>
<dbReference type="Gene3D" id="2.40.420.20">
    <property type="match status" value="1"/>
</dbReference>
<comment type="similarity">
    <text evidence="1">Belongs to the membrane fusion protein (MFP) (TC 8.A.1) family.</text>
</comment>
<dbReference type="GO" id="GO:0030313">
    <property type="term" value="C:cell envelope"/>
    <property type="evidence" value="ECO:0007669"/>
    <property type="project" value="UniProtKB-SubCell"/>
</dbReference>
<dbReference type="Gene3D" id="2.40.30.170">
    <property type="match status" value="1"/>
</dbReference>
<dbReference type="GO" id="GO:0015562">
    <property type="term" value="F:efflux transmembrane transporter activity"/>
    <property type="evidence" value="ECO:0007669"/>
    <property type="project" value="TreeGrafter"/>
</dbReference>
<gene>
    <name evidence="7" type="ORF">C7457_0582</name>
</gene>
<feature type="coiled-coil region" evidence="3">
    <location>
        <begin position="101"/>
        <end position="205"/>
    </location>
</feature>
<evidence type="ECO:0000259" key="6">
    <source>
        <dbReference type="Pfam" id="PF25989"/>
    </source>
</evidence>
<dbReference type="Proteomes" id="UP000280881">
    <property type="component" value="Unassembled WGS sequence"/>
</dbReference>
<feature type="signal peptide" evidence="4">
    <location>
        <begin position="1"/>
        <end position="20"/>
    </location>
</feature>
<dbReference type="RefSeq" id="WP_121169940.1">
    <property type="nucleotide sequence ID" value="NZ_RBIE01000001.1"/>
</dbReference>
<dbReference type="Pfam" id="PF25989">
    <property type="entry name" value="YknX_C"/>
    <property type="match status" value="1"/>
</dbReference>
<dbReference type="PANTHER" id="PTHR30469">
    <property type="entry name" value="MULTIDRUG RESISTANCE PROTEIN MDTA"/>
    <property type="match status" value="1"/>
</dbReference>
<dbReference type="GO" id="GO:1990961">
    <property type="term" value="P:xenobiotic detoxification by transmembrane export across the plasma membrane"/>
    <property type="evidence" value="ECO:0007669"/>
    <property type="project" value="InterPro"/>
</dbReference>
<feature type="chain" id="PRO_5019523168" evidence="4">
    <location>
        <begin position="21"/>
        <end position="391"/>
    </location>
</feature>
<dbReference type="OrthoDB" id="9777308at2"/>
<sequence>MGKRTAIAVALLVALSSCGAKEEKAEPVKVKKVSGVQTKPVEVVEFVRKATFSATVIPKEEIFTSPKVVGYLIEEKAKTGQRVKKGEVLAVIDSSDIKPDIDKAKAALREIDAAQRELNKALEEVRANKRAAEANYSFAKRTYERFKALLEGEAISKQKFDQVKTQYEAAKAQLEAVKAKEKQILERKKELKAKEEQILASLKKAKAFLSYTYLKSPVDGIVLQKLVDKGNLVSPQTPVYKIGSFPFRVRAFIDNVYSDKIGIGSKVIVRIKGKKYSGKVVEIDKSADPISHKFGVKVETEEPIKAIPGTYAVVEFPSVKVESLAVPKSAIYRVGALEFVFVVESGVAHLRPVKTGETFGDMVIILSGLHKGEKIAVSNVNKLVDGARVEG</sequence>
<keyword evidence="2 3" id="KW-0175">Coiled coil</keyword>
<name>A0A420W8V0_9BACT</name>
<keyword evidence="4" id="KW-0732">Signal</keyword>
<evidence type="ECO:0000313" key="7">
    <source>
        <dbReference type="EMBL" id="RKQ63702.1"/>
    </source>
</evidence>
<evidence type="ECO:0000256" key="3">
    <source>
        <dbReference type="SAM" id="Coils"/>
    </source>
</evidence>
<organism evidence="7 8">
    <name type="scientific">Thermovibrio guaymasensis</name>
    <dbReference type="NCBI Taxonomy" id="240167"/>
    <lineage>
        <taxon>Bacteria</taxon>
        <taxon>Pseudomonadati</taxon>
        <taxon>Aquificota</taxon>
        <taxon>Aquificia</taxon>
        <taxon>Desulfurobacteriales</taxon>
        <taxon>Desulfurobacteriaceae</taxon>
        <taxon>Thermovibrio</taxon>
    </lineage>
</organism>
<dbReference type="GO" id="GO:1990281">
    <property type="term" value="C:efflux pump complex"/>
    <property type="evidence" value="ECO:0007669"/>
    <property type="project" value="TreeGrafter"/>
</dbReference>
<evidence type="ECO:0000256" key="2">
    <source>
        <dbReference type="ARBA" id="ARBA00023054"/>
    </source>
</evidence>
<dbReference type="InterPro" id="IPR030190">
    <property type="entry name" value="MacA_alpha-hairpin_sf"/>
</dbReference>
<keyword evidence="8" id="KW-1185">Reference proteome</keyword>
<evidence type="ECO:0000313" key="8">
    <source>
        <dbReference type="Proteomes" id="UP000280881"/>
    </source>
</evidence>
<evidence type="ECO:0000256" key="1">
    <source>
        <dbReference type="ARBA" id="ARBA00009477"/>
    </source>
</evidence>
<accession>A0A420W8V0</accession>
<comment type="caution">
    <text evidence="7">The sequence shown here is derived from an EMBL/GenBank/DDBJ whole genome shotgun (WGS) entry which is preliminary data.</text>
</comment>
<dbReference type="PROSITE" id="PS51257">
    <property type="entry name" value="PROKAR_LIPOPROTEIN"/>
    <property type="match status" value="1"/>
</dbReference>
<feature type="domain" description="CzcB-like barrel-sandwich hybrid" evidence="5">
    <location>
        <begin position="65"/>
        <end position="242"/>
    </location>
</feature>
<reference evidence="7 8" key="1">
    <citation type="submission" date="2018-10" db="EMBL/GenBank/DDBJ databases">
        <title>Genomic Encyclopedia of Type Strains, Phase IV (KMG-IV): sequencing the most valuable type-strain genomes for metagenomic binning, comparative biology and taxonomic classification.</title>
        <authorList>
            <person name="Goeker M."/>
        </authorList>
    </citation>
    <scope>NUCLEOTIDE SEQUENCE [LARGE SCALE GENOMIC DNA]</scope>
    <source>
        <strain evidence="7 8">DSM 15521</strain>
    </source>
</reference>
<evidence type="ECO:0000259" key="5">
    <source>
        <dbReference type="Pfam" id="PF25973"/>
    </source>
</evidence>
<dbReference type="InterPro" id="IPR058637">
    <property type="entry name" value="YknX-like_C"/>
</dbReference>
<dbReference type="EMBL" id="RBIE01000001">
    <property type="protein sequence ID" value="RKQ63702.1"/>
    <property type="molecule type" value="Genomic_DNA"/>
</dbReference>
<dbReference type="Gene3D" id="6.10.140.1990">
    <property type="match status" value="1"/>
</dbReference>
<dbReference type="SUPFAM" id="SSF111369">
    <property type="entry name" value="HlyD-like secretion proteins"/>
    <property type="match status" value="3"/>
</dbReference>
<dbReference type="InterPro" id="IPR058647">
    <property type="entry name" value="BSH_CzcB-like"/>
</dbReference>
<protein>
    <submittedName>
        <fullName evidence="7">RND family efflux transporter MFP subunit</fullName>
    </submittedName>
</protein>
<dbReference type="InterPro" id="IPR006143">
    <property type="entry name" value="RND_pump_MFP"/>
</dbReference>
<dbReference type="AlphaFoldDB" id="A0A420W8V0"/>
<dbReference type="GO" id="GO:1990195">
    <property type="term" value="C:macrolide transmembrane transporter complex"/>
    <property type="evidence" value="ECO:0007669"/>
    <property type="project" value="InterPro"/>
</dbReference>